<evidence type="ECO:0000256" key="4">
    <source>
        <dbReference type="ARBA" id="ARBA00023180"/>
    </source>
</evidence>
<evidence type="ECO:0000313" key="6">
    <source>
        <dbReference type="EMBL" id="CAL4126292.1"/>
    </source>
</evidence>
<dbReference type="InterPro" id="IPR002909">
    <property type="entry name" value="IPT_dom"/>
</dbReference>
<dbReference type="Pfam" id="PF24606">
    <property type="entry name" value="CEMIP_beta-hel"/>
    <property type="match status" value="1"/>
</dbReference>
<dbReference type="SMART" id="SM01225">
    <property type="entry name" value="G8"/>
    <property type="match status" value="1"/>
</dbReference>
<keyword evidence="4" id="KW-0325">Glycoprotein</keyword>
<reference evidence="6 7" key="1">
    <citation type="submission" date="2024-05" db="EMBL/GenBank/DDBJ databases">
        <authorList>
            <person name="Wallberg A."/>
        </authorList>
    </citation>
    <scope>NUCLEOTIDE SEQUENCE [LARGE SCALE GENOMIC DNA]</scope>
</reference>
<protein>
    <recommendedName>
        <fullName evidence="5">G8 domain-containing protein</fullName>
    </recommendedName>
</protein>
<dbReference type="SMART" id="SM00429">
    <property type="entry name" value="IPT"/>
    <property type="match status" value="7"/>
</dbReference>
<dbReference type="InterPro" id="IPR008972">
    <property type="entry name" value="Cupredoxin"/>
</dbReference>
<evidence type="ECO:0000256" key="1">
    <source>
        <dbReference type="ARBA" id="ARBA00004236"/>
    </source>
</evidence>
<accession>A0AAV2RKI5</accession>
<dbReference type="SUPFAM" id="SSF49503">
    <property type="entry name" value="Cupredoxins"/>
    <property type="match status" value="1"/>
</dbReference>
<dbReference type="InterPro" id="IPR019316">
    <property type="entry name" value="G8_domain"/>
</dbReference>
<gene>
    <name evidence="6" type="ORF">MNOR_LOCUS25501</name>
</gene>
<dbReference type="SUPFAM" id="SSF81296">
    <property type="entry name" value="E set domains"/>
    <property type="match status" value="8"/>
</dbReference>
<dbReference type="SUPFAM" id="SSF51126">
    <property type="entry name" value="Pectin lyase-like"/>
    <property type="match status" value="1"/>
</dbReference>
<dbReference type="Pfam" id="PF01833">
    <property type="entry name" value="TIG"/>
    <property type="match status" value="8"/>
</dbReference>
<evidence type="ECO:0000256" key="2">
    <source>
        <dbReference type="ARBA" id="ARBA00022475"/>
    </source>
</evidence>
<dbReference type="InterPro" id="IPR011050">
    <property type="entry name" value="Pectin_lyase_fold/virulence"/>
</dbReference>
<dbReference type="InterPro" id="IPR055401">
    <property type="entry name" value="CEMIP_beta-hel_dom"/>
</dbReference>
<keyword evidence="3" id="KW-0732">Signal</keyword>
<comment type="subcellular location">
    <subcellularLocation>
        <location evidence="1">Cell membrane</location>
    </subcellularLocation>
</comment>
<feature type="domain" description="G8" evidence="5">
    <location>
        <begin position="1225"/>
        <end position="1348"/>
    </location>
</feature>
<dbReference type="Gene3D" id="2.60.40.420">
    <property type="entry name" value="Cupredoxins - blue copper proteins"/>
    <property type="match status" value="1"/>
</dbReference>
<dbReference type="InterPro" id="IPR052387">
    <property type="entry name" value="Fibrocystin"/>
</dbReference>
<dbReference type="GO" id="GO:0005886">
    <property type="term" value="C:plasma membrane"/>
    <property type="evidence" value="ECO:0007669"/>
    <property type="project" value="UniProtKB-SubCell"/>
</dbReference>
<dbReference type="EMBL" id="CAXKWB010024412">
    <property type="protein sequence ID" value="CAL4126292.1"/>
    <property type="molecule type" value="Genomic_DNA"/>
</dbReference>
<feature type="non-terminal residue" evidence="6">
    <location>
        <position position="1744"/>
    </location>
</feature>
<dbReference type="Gene3D" id="2.60.40.10">
    <property type="entry name" value="Immunoglobulins"/>
    <property type="match status" value="9"/>
</dbReference>
<dbReference type="Pfam" id="PF10162">
    <property type="entry name" value="G8"/>
    <property type="match status" value="1"/>
</dbReference>
<keyword evidence="7" id="KW-1185">Reference proteome</keyword>
<feature type="non-terminal residue" evidence="6">
    <location>
        <position position="1"/>
    </location>
</feature>
<dbReference type="InterPro" id="IPR013783">
    <property type="entry name" value="Ig-like_fold"/>
</dbReference>
<dbReference type="PROSITE" id="PS51484">
    <property type="entry name" value="G8"/>
    <property type="match status" value="1"/>
</dbReference>
<sequence length="1744" mass="184246">FRVTATCKKSSTTAVHELQVTCTLPYLTSGNHPVTVSMQPEGYASQPSHLSYTMSLSVTSVNPATGGTGGGYSVMIEGSGFPETLQGWNGNSVSIGGEDCPITAAEAGKATCTVPSGSAGTVDIVANVNSETGTLSNGFTYDASLSALVSSVNPTLANTVLGGETLTIGGSIFGSQTSGKVLIGEEECMIETWSSSSITCMLPPNNPGIYTVTVITSLGKSSGSFNVEYILKVQSSSKAQGSVSGGVPMIFNGVGFGSDCSLLKITLGHTAECEITECSDTQISCITKTVSKNHVITNLGELRNYGIGYAWSYKSISISVGDTVTWKWDKASAVSQLLYNVYQLSSPTDKEYDGKGFNSGSPSDKGSYTVKFQNTGKFYFGGDPIYEETRMTGTVVVYEHCPGALKVTVSLGGIAASYEPDGSSPDITVPGCPILTSDMSDCKNNHCSLEKETSSNDTIYFMSDKCKTPIVTDISANASETVAGISGITVVADTILTITGNGFGIELCQTSVTVGDSDCTVTATSNKEITCTLDSQESLISIKPAPVSVNVINRGLASLNVENYEESLITVVPVIKSFSPSEGSTAGGTKITITGTGLRAFDNVVHVSMGGTLCEVKSVTSTSITCSTEPAAASAVAIAVIVSKYNIPAINELSDSTYSYSDALTPSVTDVSYTDQSATITGTGFGSNSSKITVTFTPSSSRRKRSLIDESIVKEENRFAQNKKVQTRFERDISAIEENANTIEYEGEEQHRNIYKPVIDSNRFDKMADTSDFWGKFTGSNARTLTESIKMGAWRRAGSKIKISQVEEELEIDLKLSKRSVESTIYECSPTTISDTEITCDTTDMPAGSYDITVNNEDLGDAAITSGSISTDAIASSINAIIGSINGGALVTISGSGFNPGAIRVTIDGSECSITSEAPDSITCHTPLHVAGDAAVAVTSNKQTASGSLTYTYSELKTPTITSISPYAGFGGAEVTVTGAGFEPSGSSGVTVCGEPCTVISASSSSITCTAPDKAGGTYSVFIRDATYGDSNSDITLTYSLNIDSISPNEAGFGGAEVTVTGAGFEPSGSSGVTVCGEPCTVISASSSSITCTIPPKNQGGSSTEVCDVVVTNSNGDSNTVTSGFTYDSDLTAAVSSISPTRGGTAGGTTLTITGTGFKSSGNTVTIDEVECIITSESTASITCVTEAHTGPGSYPVTVTIPGKGIAVTTASDDFFYIDRWSSPFTWGGLNPPGEGEFVIIGAGQTILMDDSTPILKMLLIQGGHVVFDPDASSEIVLRAEYILIIDGGSINIGSEEEPYQGKAVIELHGNVLSIELPFYGAKVLAVRNGTLDIHGAYIPVTWTHLASTASPGDKEITLKQPVTWKAGDQIVIASTEKLFINNENEQMTIASVSSDGLTITLTEALEHEHISIEQTFAGRTVETRAEVGLLTRNVKIRGDVNPDFVTNIPACDEKWRPGQFGTQSCFNGRYGEETGTAQFGVTVMLMGKFPSQDLVSARISYTEVTEAGQAFQFGRYPLHFHLVGNVSSSYVRGCAFHRTYNRAMTIHATDYLTVERNVVYNNMGHAIFTEDGVEQFNVIQYNLAIFTRTSSSLLNEDITPASYWVVNPNNIVRHNAAAGGTHFGYWYRTLEHPDGPSATTDYCPNNEVMGQFYNNTAHSFGRYGLWVFSMDGMFPKDGTCGGNDIVAEWRDFTVWHCERGAEVVFGGRLQFHNMVALDNEKAGLEMVEIHGNFGQEDGAGMYN</sequence>
<dbReference type="CDD" id="cd00603">
    <property type="entry name" value="IPT_PCSR"/>
    <property type="match status" value="4"/>
</dbReference>
<evidence type="ECO:0000256" key="3">
    <source>
        <dbReference type="ARBA" id="ARBA00022729"/>
    </source>
</evidence>
<dbReference type="PANTHER" id="PTHR46769:SF2">
    <property type="entry name" value="FIBROCYSTIN-L ISOFORM 2 PRECURSOR-RELATED"/>
    <property type="match status" value="1"/>
</dbReference>
<evidence type="ECO:0000259" key="5">
    <source>
        <dbReference type="PROSITE" id="PS51484"/>
    </source>
</evidence>
<organism evidence="6 7">
    <name type="scientific">Meganyctiphanes norvegica</name>
    <name type="common">Northern krill</name>
    <name type="synonym">Thysanopoda norvegica</name>
    <dbReference type="NCBI Taxonomy" id="48144"/>
    <lineage>
        <taxon>Eukaryota</taxon>
        <taxon>Metazoa</taxon>
        <taxon>Ecdysozoa</taxon>
        <taxon>Arthropoda</taxon>
        <taxon>Crustacea</taxon>
        <taxon>Multicrustacea</taxon>
        <taxon>Malacostraca</taxon>
        <taxon>Eumalacostraca</taxon>
        <taxon>Eucarida</taxon>
        <taxon>Euphausiacea</taxon>
        <taxon>Euphausiidae</taxon>
        <taxon>Meganyctiphanes</taxon>
    </lineage>
</organism>
<dbReference type="Proteomes" id="UP001497623">
    <property type="component" value="Unassembled WGS sequence"/>
</dbReference>
<proteinExistence type="predicted"/>
<keyword evidence="2" id="KW-1003">Cell membrane</keyword>
<dbReference type="CDD" id="cd00102">
    <property type="entry name" value="IPT"/>
    <property type="match status" value="2"/>
</dbReference>
<name>A0AAV2RKI5_MEGNR</name>
<dbReference type="InterPro" id="IPR014756">
    <property type="entry name" value="Ig_E-set"/>
</dbReference>
<keyword evidence="2" id="KW-0472">Membrane</keyword>
<evidence type="ECO:0000313" key="7">
    <source>
        <dbReference type="Proteomes" id="UP001497623"/>
    </source>
</evidence>
<comment type="caution">
    <text evidence="6">The sequence shown here is derived from an EMBL/GenBank/DDBJ whole genome shotgun (WGS) entry which is preliminary data.</text>
</comment>
<dbReference type="PANTHER" id="PTHR46769">
    <property type="entry name" value="POLYCYSTIC KIDNEY AND HEPATIC DISEASE 1 (AUTOSOMAL RECESSIVE)-LIKE 1"/>
    <property type="match status" value="1"/>
</dbReference>